<proteinExistence type="predicted"/>
<organism evidence="1 2">
    <name type="scientific">Mycolicibacterium frederiksbergense</name>
    <dbReference type="NCBI Taxonomy" id="117567"/>
    <lineage>
        <taxon>Bacteria</taxon>
        <taxon>Bacillati</taxon>
        <taxon>Actinomycetota</taxon>
        <taxon>Actinomycetes</taxon>
        <taxon>Mycobacteriales</taxon>
        <taxon>Mycobacteriaceae</taxon>
        <taxon>Mycolicibacterium</taxon>
    </lineage>
</organism>
<dbReference type="NCBIfam" id="NF041551">
    <property type="entry name" value="YlcI_YnfO_N"/>
    <property type="match status" value="1"/>
</dbReference>
<dbReference type="RefSeq" id="WP_105365888.1">
    <property type="nucleotide sequence ID" value="NZ_CP038799.1"/>
</dbReference>
<protein>
    <submittedName>
        <fullName evidence="1">Antitoxin</fullName>
    </submittedName>
</protein>
<dbReference type="Proteomes" id="UP000501849">
    <property type="component" value="Chromosome"/>
</dbReference>
<evidence type="ECO:0000313" key="1">
    <source>
        <dbReference type="EMBL" id="QIV84508.1"/>
    </source>
</evidence>
<dbReference type="AlphaFoldDB" id="A0A6H0SAX2"/>
<dbReference type="KEGG" id="mfre:EXE63_29235"/>
<evidence type="ECO:0000313" key="2">
    <source>
        <dbReference type="Proteomes" id="UP000501849"/>
    </source>
</evidence>
<gene>
    <name evidence="1" type="ORF">EXE63_29235</name>
</gene>
<accession>A0A6H0SAX2</accession>
<reference evidence="1 2" key="1">
    <citation type="submission" date="2019-04" db="EMBL/GenBank/DDBJ databases">
        <title>Draft, Whole-Genome Sequence of the Anthracene-degrading Mycobacterium frederiksbergense LB501T, Isolated from a Polycyclic Aromatic Hydrocarbon (PAH)-Contaminated Soil.</title>
        <authorList>
            <person name="Augelletti F."/>
        </authorList>
    </citation>
    <scope>NUCLEOTIDE SEQUENCE [LARGE SCALE GENOMIC DNA]</scope>
    <source>
        <strain evidence="1 2">LB 501T</strain>
    </source>
</reference>
<name>A0A6H0SAX2_9MYCO</name>
<dbReference type="EMBL" id="CP038799">
    <property type="protein sequence ID" value="QIV84508.1"/>
    <property type="molecule type" value="Genomic_DNA"/>
</dbReference>
<keyword evidence="2" id="KW-1185">Reference proteome</keyword>
<sequence length="78" mass="8956">MSKQIAVRLPDDVVDFIDREVDQRHVESRASFVLKALERERRRLIAARDAAILAERTTADDDFDELAAHTSTFELDID</sequence>